<keyword evidence="2" id="KW-0732">Signal</keyword>
<accession>A0A6P5ABU3</accession>
<dbReference type="InterPro" id="IPR018378">
    <property type="entry name" value="C-type_lectin_CS"/>
</dbReference>
<protein>
    <submittedName>
        <fullName evidence="5">C-type lectin lectoxin-Thr1-like</fullName>
    </submittedName>
</protein>
<dbReference type="PANTHER" id="PTHR22801">
    <property type="entry name" value="LITHOSTATHINE"/>
    <property type="match status" value="1"/>
</dbReference>
<reference evidence="5" key="1">
    <citation type="submission" date="2025-08" db="UniProtKB">
        <authorList>
            <consortium name="RefSeq"/>
        </authorList>
    </citation>
    <scope>IDENTIFICATION</scope>
    <source>
        <tissue evidence="5">Gonad</tissue>
    </source>
</reference>
<dbReference type="SMART" id="SM00034">
    <property type="entry name" value="CLECT"/>
    <property type="match status" value="1"/>
</dbReference>
<organism evidence="4 5">
    <name type="scientific">Branchiostoma belcheri</name>
    <name type="common">Amphioxus</name>
    <dbReference type="NCBI Taxonomy" id="7741"/>
    <lineage>
        <taxon>Eukaryota</taxon>
        <taxon>Metazoa</taxon>
        <taxon>Chordata</taxon>
        <taxon>Cephalochordata</taxon>
        <taxon>Leptocardii</taxon>
        <taxon>Amphioxiformes</taxon>
        <taxon>Branchiostomatidae</taxon>
        <taxon>Branchiostoma</taxon>
    </lineage>
</organism>
<dbReference type="PROSITE" id="PS50041">
    <property type="entry name" value="C_TYPE_LECTIN_2"/>
    <property type="match status" value="1"/>
</dbReference>
<feature type="chain" id="PRO_5028207773" evidence="2">
    <location>
        <begin position="27"/>
        <end position="233"/>
    </location>
</feature>
<dbReference type="OrthoDB" id="7357196at2759"/>
<dbReference type="GeneID" id="109484780"/>
<dbReference type="RefSeq" id="XP_019643704.1">
    <property type="nucleotide sequence ID" value="XM_019788145.1"/>
</dbReference>
<dbReference type="Gene3D" id="3.10.100.10">
    <property type="entry name" value="Mannose-Binding Protein A, subunit A"/>
    <property type="match status" value="1"/>
</dbReference>
<dbReference type="InterPro" id="IPR016186">
    <property type="entry name" value="C-type_lectin-like/link_sf"/>
</dbReference>
<dbReference type="KEGG" id="bbel:109484780"/>
<dbReference type="CDD" id="cd00037">
    <property type="entry name" value="CLECT"/>
    <property type="match status" value="1"/>
</dbReference>
<keyword evidence="4" id="KW-1185">Reference proteome</keyword>
<dbReference type="SUPFAM" id="SSF56436">
    <property type="entry name" value="C-type lectin-like"/>
    <property type="match status" value="1"/>
</dbReference>
<evidence type="ECO:0000256" key="2">
    <source>
        <dbReference type="SAM" id="SignalP"/>
    </source>
</evidence>
<evidence type="ECO:0000313" key="5">
    <source>
        <dbReference type="RefSeq" id="XP_019643704.1"/>
    </source>
</evidence>
<feature type="domain" description="C-type lectin" evidence="3">
    <location>
        <begin position="104"/>
        <end position="229"/>
    </location>
</feature>
<dbReference type="InterPro" id="IPR001304">
    <property type="entry name" value="C-type_lectin-like"/>
</dbReference>
<dbReference type="PROSITE" id="PS00615">
    <property type="entry name" value="C_TYPE_LECTIN_1"/>
    <property type="match status" value="1"/>
</dbReference>
<keyword evidence="1" id="KW-1015">Disulfide bond</keyword>
<sequence>MTLGLRCKCLLAVLTLCVCWEDVAEAVTKQQLTYIAGRIAEIHGKVNRTSVRVTDTSLSLRAMANRGLPSVHLLTQPTFRHTPVHNVRTTQQPPAVCPAGYRPLVGTCIRLVSQELSHDGARLACLEDGAILAMPKTRELDVALRELVRTDGGNEDYWIGMWEGTGYTDWQWMDGSQLHTYDYQAWNPGEPSNVDWLLWDNCVQYWSEPTGYPLWDDADCFYYKRYICQAARL</sequence>
<dbReference type="InterPro" id="IPR050801">
    <property type="entry name" value="Ca-Dep_Lectins_ImmuneDev"/>
</dbReference>
<dbReference type="Proteomes" id="UP000515135">
    <property type="component" value="Unplaced"/>
</dbReference>
<proteinExistence type="predicted"/>
<dbReference type="Pfam" id="PF00059">
    <property type="entry name" value="Lectin_C"/>
    <property type="match status" value="1"/>
</dbReference>
<dbReference type="PANTHER" id="PTHR22801:SF63">
    <property type="entry name" value="C-TYPE LECTIN DOMAIN-CONTAINING PROTEIN"/>
    <property type="match status" value="1"/>
</dbReference>
<name>A0A6P5ABU3_BRABE</name>
<evidence type="ECO:0000256" key="1">
    <source>
        <dbReference type="ARBA" id="ARBA00023157"/>
    </source>
</evidence>
<dbReference type="InterPro" id="IPR016187">
    <property type="entry name" value="CTDL_fold"/>
</dbReference>
<gene>
    <name evidence="5" type="primary">LOC109484780</name>
</gene>
<evidence type="ECO:0000313" key="4">
    <source>
        <dbReference type="Proteomes" id="UP000515135"/>
    </source>
</evidence>
<dbReference type="AlphaFoldDB" id="A0A6P5ABU3"/>
<feature type="signal peptide" evidence="2">
    <location>
        <begin position="1"/>
        <end position="26"/>
    </location>
</feature>
<evidence type="ECO:0000259" key="3">
    <source>
        <dbReference type="PROSITE" id="PS50041"/>
    </source>
</evidence>